<keyword evidence="3 7" id="KW-0378">Hydrolase</keyword>
<evidence type="ECO:0000256" key="3">
    <source>
        <dbReference type="ARBA" id="ARBA00022801"/>
    </source>
</evidence>
<dbReference type="InterPro" id="IPR000801">
    <property type="entry name" value="Esterase-like"/>
</dbReference>
<gene>
    <name evidence="8" type="primary">fghA</name>
    <name evidence="8" type="ORF">DK869_07045</name>
</gene>
<reference evidence="8 9" key="1">
    <citation type="submission" date="2018-05" db="EMBL/GenBank/DDBJ databases">
        <title>Reference genomes for bee gut microbiota database.</title>
        <authorList>
            <person name="Ellegaard K.M."/>
        </authorList>
    </citation>
    <scope>NUCLEOTIDE SEQUENCE [LARGE SCALE GENOMIC DNA]</scope>
    <source>
        <strain evidence="8 9">ESL0284</strain>
    </source>
</reference>
<comment type="catalytic activity">
    <reaction evidence="4 7">
        <text>S-formylglutathione + H2O = formate + glutathione + H(+)</text>
        <dbReference type="Rhea" id="RHEA:14961"/>
        <dbReference type="ChEBI" id="CHEBI:15377"/>
        <dbReference type="ChEBI" id="CHEBI:15378"/>
        <dbReference type="ChEBI" id="CHEBI:15740"/>
        <dbReference type="ChEBI" id="CHEBI:57688"/>
        <dbReference type="ChEBI" id="CHEBI:57925"/>
        <dbReference type="EC" id="3.1.2.12"/>
    </reaction>
</comment>
<dbReference type="Gene3D" id="3.40.50.1820">
    <property type="entry name" value="alpha/beta hydrolase"/>
    <property type="match status" value="1"/>
</dbReference>
<dbReference type="Pfam" id="PF00756">
    <property type="entry name" value="Esterase"/>
    <property type="match status" value="1"/>
</dbReference>
<comment type="function">
    <text evidence="7">Serine hydrolase involved in the detoxification of formaldehyde.</text>
</comment>
<evidence type="ECO:0000256" key="6">
    <source>
        <dbReference type="PIRSR" id="PIRSR614186-1"/>
    </source>
</evidence>
<proteinExistence type="inferred from homology"/>
<dbReference type="EMBL" id="QGLT01000003">
    <property type="protein sequence ID" value="PXZ00370.1"/>
    <property type="molecule type" value="Genomic_DNA"/>
</dbReference>
<dbReference type="RefSeq" id="WP_110439293.1">
    <property type="nucleotide sequence ID" value="NZ_CP046393.1"/>
</dbReference>
<comment type="caution">
    <text evidence="8">The sequence shown here is derived from an EMBL/GenBank/DDBJ whole genome shotgun (WGS) entry which is preliminary data.</text>
</comment>
<evidence type="ECO:0000256" key="1">
    <source>
        <dbReference type="ARBA" id="ARBA00005622"/>
    </source>
</evidence>
<feature type="active site" description="Charge relay system" evidence="6">
    <location>
        <position position="257"/>
    </location>
</feature>
<evidence type="ECO:0000256" key="2">
    <source>
        <dbReference type="ARBA" id="ARBA00022487"/>
    </source>
</evidence>
<dbReference type="GO" id="GO:0005829">
    <property type="term" value="C:cytosol"/>
    <property type="evidence" value="ECO:0007669"/>
    <property type="project" value="TreeGrafter"/>
</dbReference>
<dbReference type="FunFam" id="3.40.50.1820:FF:000002">
    <property type="entry name" value="S-formylglutathione hydrolase"/>
    <property type="match status" value="1"/>
</dbReference>
<dbReference type="PANTHER" id="PTHR10061:SF1">
    <property type="entry name" value="S-FORMYLGLUTATHIONE HYDROLASE YEIG"/>
    <property type="match status" value="1"/>
</dbReference>
<dbReference type="PANTHER" id="PTHR10061">
    <property type="entry name" value="S-FORMYLGLUTATHIONE HYDROLASE"/>
    <property type="match status" value="1"/>
</dbReference>
<dbReference type="GO" id="GO:0046294">
    <property type="term" value="P:formaldehyde catabolic process"/>
    <property type="evidence" value="ECO:0007669"/>
    <property type="project" value="InterPro"/>
</dbReference>
<dbReference type="NCBIfam" id="TIGR02821">
    <property type="entry name" value="fghA_ester_D"/>
    <property type="match status" value="1"/>
</dbReference>
<keyword evidence="9" id="KW-1185">Reference proteome</keyword>
<comment type="similarity">
    <text evidence="1 7">Belongs to the esterase D family.</text>
</comment>
<accession>A0A318N1D3</accession>
<dbReference type="OrthoDB" id="9782200at2"/>
<dbReference type="GO" id="GO:0052689">
    <property type="term" value="F:carboxylic ester hydrolase activity"/>
    <property type="evidence" value="ECO:0007669"/>
    <property type="project" value="UniProtKB-KW"/>
</dbReference>
<evidence type="ECO:0000256" key="5">
    <source>
        <dbReference type="NCBIfam" id="TIGR02821"/>
    </source>
</evidence>
<keyword evidence="2 7" id="KW-0719">Serine esterase</keyword>
<evidence type="ECO:0000256" key="4">
    <source>
        <dbReference type="ARBA" id="ARBA00047590"/>
    </source>
</evidence>
<feature type="active site" description="Charge relay system" evidence="6">
    <location>
        <position position="147"/>
    </location>
</feature>
<sequence length="278" mass="32388">MKYVELETHQSFGGQQKRFRHWSVTLDCEMSYSVYLPPDYRNTTLPILYWLSGLTCNDQNFVTKAGAQKYAAELGIILVVPDTSPRGDIIPDAPSYDLGQGASFYVNATQEPWKQNYQMFDYISIELPKLIKRQFKSNGRQSIAGHSMGGHGALMFALKHPGRFCSVSAFAPIVNPMQVPFGRKAFYHYLGDSKETWQVYDSCFLMEHYIDQPFPILIDQGTKDEFLLKQLKPEILETVALKKNWPFQLRWQKDYDHSYFFVSSFIRDHLLFHYRYLK</sequence>
<protein>
    <recommendedName>
        <fullName evidence="5 7">S-formylglutathione hydrolase</fullName>
        <ecNumber evidence="5 7">3.1.2.12</ecNumber>
    </recommendedName>
</protein>
<evidence type="ECO:0000256" key="7">
    <source>
        <dbReference type="RuleBase" id="RU363068"/>
    </source>
</evidence>
<dbReference type="GO" id="GO:0018738">
    <property type="term" value="F:S-formylglutathione hydrolase activity"/>
    <property type="evidence" value="ECO:0007669"/>
    <property type="project" value="UniProtKB-UniRule"/>
</dbReference>
<name>A0A318N1D3_9PROT</name>
<dbReference type="SUPFAM" id="SSF53474">
    <property type="entry name" value="alpha/beta-Hydrolases"/>
    <property type="match status" value="1"/>
</dbReference>
<evidence type="ECO:0000313" key="8">
    <source>
        <dbReference type="EMBL" id="PXZ00370.1"/>
    </source>
</evidence>
<feature type="active site" description="Charge relay system" evidence="6">
    <location>
        <position position="224"/>
    </location>
</feature>
<dbReference type="Proteomes" id="UP000247565">
    <property type="component" value="Unassembled WGS sequence"/>
</dbReference>
<dbReference type="EC" id="3.1.2.12" evidence="5 7"/>
<dbReference type="InterPro" id="IPR029058">
    <property type="entry name" value="AB_hydrolase_fold"/>
</dbReference>
<dbReference type="AlphaFoldDB" id="A0A318N1D3"/>
<evidence type="ECO:0000313" key="9">
    <source>
        <dbReference type="Proteomes" id="UP000247565"/>
    </source>
</evidence>
<organism evidence="8 9">
    <name type="scientific">Commensalibacter melissae</name>
    <dbReference type="NCBI Taxonomy" id="2070537"/>
    <lineage>
        <taxon>Bacteria</taxon>
        <taxon>Pseudomonadati</taxon>
        <taxon>Pseudomonadota</taxon>
        <taxon>Alphaproteobacteria</taxon>
        <taxon>Acetobacterales</taxon>
        <taxon>Acetobacteraceae</taxon>
    </lineage>
</organism>
<dbReference type="InterPro" id="IPR014186">
    <property type="entry name" value="S-formylglutathione_hydrol"/>
</dbReference>